<organism evidence="4 5">
    <name type="scientific">Niastella vici</name>
    <dbReference type="NCBI Taxonomy" id="1703345"/>
    <lineage>
        <taxon>Bacteria</taxon>
        <taxon>Pseudomonadati</taxon>
        <taxon>Bacteroidota</taxon>
        <taxon>Chitinophagia</taxon>
        <taxon>Chitinophagales</taxon>
        <taxon>Chitinophagaceae</taxon>
        <taxon>Niastella</taxon>
    </lineage>
</organism>
<keyword evidence="5" id="KW-1185">Reference proteome</keyword>
<proteinExistence type="predicted"/>
<dbReference type="SUPFAM" id="SSF56925">
    <property type="entry name" value="OMPA-like"/>
    <property type="match status" value="1"/>
</dbReference>
<dbReference type="InterPro" id="IPR011250">
    <property type="entry name" value="OMP/PagP_B-barrel"/>
</dbReference>
<feature type="chain" id="PRO_5012732043" description="Outer membrane protein beta-barrel domain-containing protein" evidence="2">
    <location>
        <begin position="22"/>
        <end position="216"/>
    </location>
</feature>
<comment type="caution">
    <text evidence="4">The sequence shown here is derived from an EMBL/GenBank/DDBJ whole genome shotgun (WGS) entry which is preliminary data.</text>
</comment>
<sequence length="216" mass="23680">MKTKALLLALTSFAFALGSQAQSTTFGVRAGVNFQNINGKESNGDDTKNKLKTGFNVGVNAEIPVATDFYVQPGVLFTTKGAKSKKDDDIKLNISYIEVPINFLYKPGLGDGKLILGIGPYIAFGIGGKYTDSNGKEWDLKFKNDITLTQWAQNYYIKRMDFGGNLLFGYELSSKLSAQLNAQLGMVNINPDIQDFSSDKTKYKNTGFGVSVGYRF</sequence>
<evidence type="ECO:0000313" key="5">
    <source>
        <dbReference type="Proteomes" id="UP000192796"/>
    </source>
</evidence>
<evidence type="ECO:0000259" key="3">
    <source>
        <dbReference type="Pfam" id="PF13505"/>
    </source>
</evidence>
<evidence type="ECO:0000313" key="4">
    <source>
        <dbReference type="EMBL" id="OQP63453.1"/>
    </source>
</evidence>
<gene>
    <name evidence="4" type="ORF">A3860_24225</name>
</gene>
<name>A0A1V9FYL9_9BACT</name>
<evidence type="ECO:0000256" key="2">
    <source>
        <dbReference type="SAM" id="SignalP"/>
    </source>
</evidence>
<dbReference type="STRING" id="1703345.A3860_24225"/>
<dbReference type="EMBL" id="LVYD01000045">
    <property type="protein sequence ID" value="OQP63453.1"/>
    <property type="molecule type" value="Genomic_DNA"/>
</dbReference>
<feature type="domain" description="Outer membrane protein beta-barrel" evidence="3">
    <location>
        <begin position="8"/>
        <end position="216"/>
    </location>
</feature>
<dbReference type="RefSeq" id="WP_081147717.1">
    <property type="nucleotide sequence ID" value="NZ_LVYD01000045.1"/>
</dbReference>
<keyword evidence="1 2" id="KW-0732">Signal</keyword>
<accession>A0A1V9FYL9</accession>
<dbReference type="AlphaFoldDB" id="A0A1V9FYL9"/>
<feature type="signal peptide" evidence="2">
    <location>
        <begin position="1"/>
        <end position="21"/>
    </location>
</feature>
<dbReference type="Pfam" id="PF13505">
    <property type="entry name" value="OMP_b-brl"/>
    <property type="match status" value="1"/>
</dbReference>
<protein>
    <recommendedName>
        <fullName evidence="3">Outer membrane protein beta-barrel domain-containing protein</fullName>
    </recommendedName>
</protein>
<evidence type="ECO:0000256" key="1">
    <source>
        <dbReference type="ARBA" id="ARBA00022729"/>
    </source>
</evidence>
<reference evidence="4 5" key="1">
    <citation type="submission" date="2016-03" db="EMBL/GenBank/DDBJ databases">
        <title>Niastella vici sp. nov., isolated from farmland soil.</title>
        <authorList>
            <person name="Chen L."/>
            <person name="Wang D."/>
            <person name="Yang S."/>
            <person name="Wang G."/>
        </authorList>
    </citation>
    <scope>NUCLEOTIDE SEQUENCE [LARGE SCALE GENOMIC DNA]</scope>
    <source>
        <strain evidence="4 5">DJ57</strain>
    </source>
</reference>
<dbReference type="OrthoDB" id="1011748at2"/>
<dbReference type="InterPro" id="IPR027385">
    <property type="entry name" value="Beta-barrel_OMP"/>
</dbReference>
<dbReference type="Proteomes" id="UP000192796">
    <property type="component" value="Unassembled WGS sequence"/>
</dbReference>